<evidence type="ECO:0000313" key="2">
    <source>
        <dbReference type="Proteomes" id="UP000548423"/>
    </source>
</evidence>
<name>A0A852TMM9_9BACI</name>
<gene>
    <name evidence="1" type="ORF">F4694_005596</name>
</gene>
<dbReference type="Gene3D" id="3.30.530.20">
    <property type="match status" value="1"/>
</dbReference>
<dbReference type="Proteomes" id="UP000548423">
    <property type="component" value="Unassembled WGS sequence"/>
</dbReference>
<organism evidence="1 2">
    <name type="scientific">Neobacillus niacini</name>
    <dbReference type="NCBI Taxonomy" id="86668"/>
    <lineage>
        <taxon>Bacteria</taxon>
        <taxon>Bacillati</taxon>
        <taxon>Bacillota</taxon>
        <taxon>Bacilli</taxon>
        <taxon>Bacillales</taxon>
        <taxon>Bacillaceae</taxon>
        <taxon>Neobacillus</taxon>
    </lineage>
</organism>
<reference evidence="2" key="2">
    <citation type="submission" date="2020-08" db="EMBL/GenBank/DDBJ databases">
        <title>The Agave Microbiome: Exploring the role of microbial communities in plant adaptations to desert environments.</title>
        <authorList>
            <person name="Partida-Martinez L.P."/>
        </authorList>
    </citation>
    <scope>NUCLEOTIDE SEQUENCE [LARGE SCALE GENOMIC DNA]</scope>
    <source>
        <strain evidence="2">AT2.8</strain>
    </source>
</reference>
<dbReference type="CDD" id="cd07820">
    <property type="entry name" value="SRPBCC_3"/>
    <property type="match status" value="1"/>
</dbReference>
<accession>A0A852TMM9</accession>
<comment type="caution">
    <text evidence="1">The sequence shown here is derived from an EMBL/GenBank/DDBJ whole genome shotgun (WGS) entry which is preliminary data.</text>
</comment>
<evidence type="ECO:0000313" key="1">
    <source>
        <dbReference type="EMBL" id="NYE08747.1"/>
    </source>
</evidence>
<dbReference type="SUPFAM" id="SSF55961">
    <property type="entry name" value="Bet v1-like"/>
    <property type="match status" value="1"/>
</dbReference>
<reference evidence="2" key="1">
    <citation type="submission" date="2020-07" db="EMBL/GenBank/DDBJ databases">
        <authorList>
            <person name="Partida-Martinez L."/>
            <person name="Huntemann M."/>
            <person name="Clum A."/>
            <person name="Wang J."/>
            <person name="Palaniappan K."/>
            <person name="Ritter S."/>
            <person name="Chen I.-M."/>
            <person name="Stamatis D."/>
            <person name="Reddy T."/>
            <person name="O'Malley R."/>
            <person name="Daum C."/>
            <person name="Shapiro N."/>
            <person name="Ivanova N."/>
            <person name="Kyrpides N."/>
            <person name="Woyke T."/>
        </authorList>
    </citation>
    <scope>NUCLEOTIDE SEQUENCE [LARGE SCALE GENOMIC DNA]</scope>
    <source>
        <strain evidence="2">AT2.8</strain>
    </source>
</reference>
<dbReference type="AlphaFoldDB" id="A0A852TMM9"/>
<protein>
    <submittedName>
        <fullName evidence="1">Ligand-binding SRPBCC domain-containing protein</fullName>
    </submittedName>
</protein>
<proteinExistence type="predicted"/>
<dbReference type="InterPro" id="IPR023393">
    <property type="entry name" value="START-like_dom_sf"/>
</dbReference>
<dbReference type="EMBL" id="JACCBX010000015">
    <property type="protein sequence ID" value="NYE08747.1"/>
    <property type="molecule type" value="Genomic_DNA"/>
</dbReference>
<sequence length="156" mass="18020">MPVIEHKLFINAPIKVCFDLARDVNVHTQTTYKTKERAVGGVTKGMLEEGDSVTWAAVHFGITQRLTSRVIFMEKPHSFVDVMVKGAFKSFIHIHQFIEEEKGTTMVDHFQYKSRFGPLGVLIDKLFLEEYMKRFIAIRAIELKKIAEIRTNQTFD</sequence>